<comment type="similarity">
    <text evidence="2">Belongs to the GTP cyclohydrolase I family.</text>
</comment>
<gene>
    <name evidence="8" type="ORF">DEO72_LG6g2829</name>
</gene>
<evidence type="ECO:0000256" key="4">
    <source>
        <dbReference type="ARBA" id="ARBA00017272"/>
    </source>
</evidence>
<keyword evidence="5 8" id="KW-0378">Hydrolase</keyword>
<reference evidence="8 9" key="1">
    <citation type="submission" date="2019-04" db="EMBL/GenBank/DDBJ databases">
        <title>An improved genome assembly and genetic linkage map for asparagus bean, Vigna unguiculata ssp. sesquipedialis.</title>
        <authorList>
            <person name="Xia Q."/>
            <person name="Zhang R."/>
            <person name="Dong Y."/>
        </authorList>
    </citation>
    <scope>NUCLEOTIDE SEQUENCE [LARGE SCALE GENOMIC DNA]</scope>
    <source>
        <tissue evidence="8">Leaf</tissue>
    </source>
</reference>
<dbReference type="InterPro" id="IPR001474">
    <property type="entry name" value="GTP_CycHdrlase_I"/>
</dbReference>
<dbReference type="Proteomes" id="UP000501690">
    <property type="component" value="Linkage Group LG6"/>
</dbReference>
<dbReference type="EC" id="3.5.4.16" evidence="3"/>
<dbReference type="UniPathway" id="UPA00848">
    <property type="reaction ID" value="UER00151"/>
</dbReference>
<dbReference type="GO" id="GO:0003934">
    <property type="term" value="F:GTP cyclohydrolase I activity"/>
    <property type="evidence" value="ECO:0007669"/>
    <property type="project" value="UniProtKB-EC"/>
</dbReference>
<dbReference type="GO" id="GO:0006729">
    <property type="term" value="P:tetrahydrobiopterin biosynthetic process"/>
    <property type="evidence" value="ECO:0007669"/>
    <property type="project" value="TreeGrafter"/>
</dbReference>
<proteinExistence type="inferred from homology"/>
<dbReference type="Gene3D" id="3.30.1130.10">
    <property type="match status" value="1"/>
</dbReference>
<evidence type="ECO:0000256" key="6">
    <source>
        <dbReference type="ARBA" id="ARBA00030854"/>
    </source>
</evidence>
<dbReference type="GO" id="GO:0005525">
    <property type="term" value="F:GTP binding"/>
    <property type="evidence" value="ECO:0007669"/>
    <property type="project" value="TreeGrafter"/>
</dbReference>
<evidence type="ECO:0000256" key="3">
    <source>
        <dbReference type="ARBA" id="ARBA00012715"/>
    </source>
</evidence>
<dbReference type="EMBL" id="CP039350">
    <property type="protein sequence ID" value="QCD98112.1"/>
    <property type="molecule type" value="Genomic_DNA"/>
</dbReference>
<evidence type="ECO:0000259" key="7">
    <source>
        <dbReference type="Pfam" id="PF01227"/>
    </source>
</evidence>
<keyword evidence="9" id="KW-1185">Reference proteome</keyword>
<feature type="domain" description="GTP cyclohydrolase I" evidence="7">
    <location>
        <begin position="514"/>
        <end position="565"/>
    </location>
</feature>
<evidence type="ECO:0000313" key="9">
    <source>
        <dbReference type="Proteomes" id="UP000501690"/>
    </source>
</evidence>
<protein>
    <recommendedName>
        <fullName evidence="4">GTP cyclohydrolase 1</fullName>
        <ecNumber evidence="3">3.5.4.16</ecNumber>
    </recommendedName>
    <alternativeName>
        <fullName evidence="6">GTP cyclohydrolase I</fullName>
    </alternativeName>
</protein>
<dbReference type="SUPFAM" id="SSF55620">
    <property type="entry name" value="Tetrahydrobiopterin biosynthesis enzymes-like"/>
    <property type="match status" value="1"/>
</dbReference>
<accession>A0A4D6M9M7</accession>
<evidence type="ECO:0000313" key="8">
    <source>
        <dbReference type="EMBL" id="QCD98112.1"/>
    </source>
</evidence>
<dbReference type="GO" id="GO:0046654">
    <property type="term" value="P:tetrahydrofolate biosynthetic process"/>
    <property type="evidence" value="ECO:0007669"/>
    <property type="project" value="InterPro"/>
</dbReference>
<name>A0A4D6M9M7_VIGUN</name>
<dbReference type="GO" id="GO:0005737">
    <property type="term" value="C:cytoplasm"/>
    <property type="evidence" value="ECO:0007669"/>
    <property type="project" value="TreeGrafter"/>
</dbReference>
<evidence type="ECO:0000256" key="2">
    <source>
        <dbReference type="ARBA" id="ARBA00008085"/>
    </source>
</evidence>
<dbReference type="InterPro" id="IPR043133">
    <property type="entry name" value="GTP-CH-I_C/QueF"/>
</dbReference>
<dbReference type="Pfam" id="PF01227">
    <property type="entry name" value="GTP_cyclohydroI"/>
    <property type="match status" value="1"/>
</dbReference>
<dbReference type="PANTHER" id="PTHR11109:SF7">
    <property type="entry name" value="GTP CYCLOHYDROLASE 1"/>
    <property type="match status" value="1"/>
</dbReference>
<dbReference type="PANTHER" id="PTHR11109">
    <property type="entry name" value="GTP CYCLOHYDROLASE I"/>
    <property type="match status" value="1"/>
</dbReference>
<evidence type="ECO:0000256" key="1">
    <source>
        <dbReference type="ARBA" id="ARBA00005080"/>
    </source>
</evidence>
<organism evidence="8 9">
    <name type="scientific">Vigna unguiculata</name>
    <name type="common">Cowpea</name>
    <dbReference type="NCBI Taxonomy" id="3917"/>
    <lineage>
        <taxon>Eukaryota</taxon>
        <taxon>Viridiplantae</taxon>
        <taxon>Streptophyta</taxon>
        <taxon>Embryophyta</taxon>
        <taxon>Tracheophyta</taxon>
        <taxon>Spermatophyta</taxon>
        <taxon>Magnoliopsida</taxon>
        <taxon>eudicotyledons</taxon>
        <taxon>Gunneridae</taxon>
        <taxon>Pentapetalae</taxon>
        <taxon>rosids</taxon>
        <taxon>fabids</taxon>
        <taxon>Fabales</taxon>
        <taxon>Fabaceae</taxon>
        <taxon>Papilionoideae</taxon>
        <taxon>50 kb inversion clade</taxon>
        <taxon>NPAAA clade</taxon>
        <taxon>indigoferoid/millettioid clade</taxon>
        <taxon>Phaseoleae</taxon>
        <taxon>Vigna</taxon>
    </lineage>
</organism>
<comment type="pathway">
    <text evidence="1">Cofactor biosynthesis; 7,8-dihydroneopterin triphosphate biosynthesis; 7,8-dihydroneopterin triphosphate from GTP: step 1/1.</text>
</comment>
<dbReference type="GO" id="GO:0008270">
    <property type="term" value="F:zinc ion binding"/>
    <property type="evidence" value="ECO:0007669"/>
    <property type="project" value="TreeGrafter"/>
</dbReference>
<dbReference type="InterPro" id="IPR020602">
    <property type="entry name" value="GTP_CycHdrlase_I_dom"/>
</dbReference>
<evidence type="ECO:0000256" key="5">
    <source>
        <dbReference type="ARBA" id="ARBA00022801"/>
    </source>
</evidence>
<sequence length="629" mass="71335">MSVSTPPVESRIQFSPLPQEIQEHHLEINDHHIMMESCEEEQFDWDGLVILLRLTLLAILFVGLTLHHRQKQLYQPTFDPIPPKFFLDSFHVPHLEVSEAEVSSTWDATVTICNVMNYSNINILTLQAKISYEENETLAVITPIMLPNAVLLLENETTKTLHLKWSTTGWEADQPIVDDTVVQAIGKDIERGNTRFSLHMIIVGEVWLDDGSEAIPMMASSTATNVQPQNERGHVYRFSPVPQSETDRVIHEHQPVSVSVQSSGTTSGSAMPENYYTEEIFSISSRACELIQDCLGLMLLMMLVFLPLYKRLWTPNENPVAPIFVLNSMYLSNFTTGSGGVSATWDAKFTVTNANVSSIYFRDIHFTIFYKRNPEDAISVASSYPFYLEKGEYVKLHLKFTSEPLVEKWLVEEMGKDKMKDGSLSFGMQVKVEAIYYGETWVADVLMSPHCEDLKVQFLAVTKKRRWKEEEIKQKTRIHHVLGLSKLSRVTNVFAKRLQELQRLANEKQKTRIHHVLGLSKLSRVTNVFAKRLQELQRLANEVCSALHEGIQPTGVAVVLQCKHIPFPDIESNSFGSNHKGVVGILVSSGFGVFENKDANLWADFFGLLNFRGIDKDKILDKGSMDDQC</sequence>
<dbReference type="AlphaFoldDB" id="A0A4D6M9M7"/>